<keyword evidence="3 11" id="KW-0808">Transferase</keyword>
<keyword evidence="7" id="KW-0564">Palmitate</keyword>
<dbReference type="PROSITE" id="PS50216">
    <property type="entry name" value="DHHC"/>
    <property type="match status" value="1"/>
</dbReference>
<dbReference type="InterPro" id="IPR039859">
    <property type="entry name" value="PFA4/ZDH16/20/ERF2-like"/>
</dbReference>
<evidence type="ECO:0000313" key="15">
    <source>
        <dbReference type="Proteomes" id="UP000298416"/>
    </source>
</evidence>
<evidence type="ECO:0000259" key="13">
    <source>
        <dbReference type="Pfam" id="PF01529"/>
    </source>
</evidence>
<name>A0A8X8Z2T4_SALSN</name>
<evidence type="ECO:0000256" key="12">
    <source>
        <dbReference type="SAM" id="MobiDB-lite"/>
    </source>
</evidence>
<feature type="region of interest" description="Disordered" evidence="12">
    <location>
        <begin position="415"/>
        <end position="496"/>
    </location>
</feature>
<gene>
    <name evidence="14" type="ORF">SASPL_151584</name>
</gene>
<evidence type="ECO:0000256" key="1">
    <source>
        <dbReference type="ARBA" id="ARBA00004127"/>
    </source>
</evidence>
<dbReference type="AlphaFoldDB" id="A0A8X8Z2T4"/>
<dbReference type="EMBL" id="PNBA02000020">
    <property type="protein sequence ID" value="KAG6390102.1"/>
    <property type="molecule type" value="Genomic_DNA"/>
</dbReference>
<comment type="similarity">
    <text evidence="2 11">Belongs to the DHHC palmitoyltransferase family.</text>
</comment>
<reference evidence="14" key="1">
    <citation type="submission" date="2018-01" db="EMBL/GenBank/DDBJ databases">
        <authorList>
            <person name="Mao J.F."/>
        </authorList>
    </citation>
    <scope>NUCLEOTIDE SEQUENCE</scope>
    <source>
        <strain evidence="14">Huo1</strain>
        <tissue evidence="14">Leaf</tissue>
    </source>
</reference>
<evidence type="ECO:0000256" key="7">
    <source>
        <dbReference type="ARBA" id="ARBA00023139"/>
    </source>
</evidence>
<evidence type="ECO:0000256" key="8">
    <source>
        <dbReference type="ARBA" id="ARBA00023288"/>
    </source>
</evidence>
<evidence type="ECO:0000256" key="5">
    <source>
        <dbReference type="ARBA" id="ARBA00022989"/>
    </source>
</evidence>
<accession>A0A8X8Z2T4</accession>
<keyword evidence="8" id="KW-0449">Lipoprotein</keyword>
<evidence type="ECO:0000256" key="11">
    <source>
        <dbReference type="RuleBase" id="RU079119"/>
    </source>
</evidence>
<protein>
    <recommendedName>
        <fullName evidence="11">S-acyltransferase</fullName>
        <ecNumber evidence="11">2.3.1.225</ecNumber>
    </recommendedName>
    <alternativeName>
        <fullName evidence="11">Palmitoyltransferase</fullName>
    </alternativeName>
</protein>
<evidence type="ECO:0000256" key="10">
    <source>
        <dbReference type="ARBA" id="ARBA00048048"/>
    </source>
</evidence>
<dbReference type="GO" id="GO:0005783">
    <property type="term" value="C:endoplasmic reticulum"/>
    <property type="evidence" value="ECO:0007669"/>
    <property type="project" value="TreeGrafter"/>
</dbReference>
<keyword evidence="4 11" id="KW-0812">Transmembrane</keyword>
<dbReference type="Pfam" id="PF01529">
    <property type="entry name" value="DHHC"/>
    <property type="match status" value="1"/>
</dbReference>
<feature type="transmembrane region" description="Helical" evidence="11">
    <location>
        <begin position="158"/>
        <end position="178"/>
    </location>
</feature>
<feature type="transmembrane region" description="Helical" evidence="11">
    <location>
        <begin position="126"/>
        <end position="146"/>
    </location>
</feature>
<keyword evidence="5 11" id="KW-1133">Transmembrane helix</keyword>
<keyword evidence="9 11" id="KW-0012">Acyltransferase</keyword>
<dbReference type="InterPro" id="IPR001594">
    <property type="entry name" value="Palmitoyltrfase_DHHC"/>
</dbReference>
<reference evidence="14" key="2">
    <citation type="submission" date="2020-08" db="EMBL/GenBank/DDBJ databases">
        <title>Plant Genome Project.</title>
        <authorList>
            <person name="Zhang R.-G."/>
        </authorList>
    </citation>
    <scope>NUCLEOTIDE SEQUENCE</scope>
    <source>
        <strain evidence="14">Huo1</strain>
        <tissue evidence="14">Leaf</tissue>
    </source>
</reference>
<feature type="domain" description="Palmitoyltransferase DHHC" evidence="13">
    <location>
        <begin position="227"/>
        <end position="268"/>
    </location>
</feature>
<organism evidence="14">
    <name type="scientific">Salvia splendens</name>
    <name type="common">Scarlet sage</name>
    <dbReference type="NCBI Taxonomy" id="180675"/>
    <lineage>
        <taxon>Eukaryota</taxon>
        <taxon>Viridiplantae</taxon>
        <taxon>Streptophyta</taxon>
        <taxon>Embryophyta</taxon>
        <taxon>Tracheophyta</taxon>
        <taxon>Spermatophyta</taxon>
        <taxon>Magnoliopsida</taxon>
        <taxon>eudicotyledons</taxon>
        <taxon>Gunneridae</taxon>
        <taxon>Pentapetalae</taxon>
        <taxon>asterids</taxon>
        <taxon>lamiids</taxon>
        <taxon>Lamiales</taxon>
        <taxon>Lamiaceae</taxon>
        <taxon>Nepetoideae</taxon>
        <taxon>Mentheae</taxon>
        <taxon>Salviinae</taxon>
        <taxon>Salvia</taxon>
        <taxon>Salvia subgen. Calosphace</taxon>
        <taxon>core Calosphace</taxon>
    </lineage>
</organism>
<sequence length="496" mass="54500">MYVVPPPKGSGSETGSGEVRIYQAWKGSNGDVCVSLEECIVAVLVMRDLAIRESLILGVNVLAHQRLEMLMLLELAIGESSILGVNCASSSKIRHAALYYLSAPRKDVMKFFLQGRFVFGPDVRSLALTIFLIVAPVSIFCVFVAHKLMDDSFDNWGGYVMTIAIVLTSCDLMLLLLTSGRDPGIIPRNAHPPEPEVCDDNNTGGTQTPQLRLPRIKEVEVNGTTVKIKYCDTCMLYRPPRCSHCSICNNCVERFDHHCPWVGQCIGLSIDQNTRLHSSYHLHVYRSLVRWRPYDVPSLSDLHKSGAELRILLFFRAGFNMHLRLQTTYENFRYRYDRRANPYNKGLLLNFTETLCGSIPPSRNDFRAKVPREAALPARSVAGGFDSPNTGKGGEDIEMGRKGVWGDIGSVLDQHEGELSGNDGLSRNSGGLGEMHPETRSGVDEGGGGRGGMHSSWGRKGGNWERSPEILALASRMAEGNRGVGSGSIGATTQPT</sequence>
<dbReference type="EC" id="2.3.1.225" evidence="11"/>
<dbReference type="GO" id="GO:0005794">
    <property type="term" value="C:Golgi apparatus"/>
    <property type="evidence" value="ECO:0007669"/>
    <property type="project" value="TreeGrafter"/>
</dbReference>
<comment type="catalytic activity">
    <reaction evidence="10 11">
        <text>L-cysteinyl-[protein] + hexadecanoyl-CoA = S-hexadecanoyl-L-cysteinyl-[protein] + CoA</text>
        <dbReference type="Rhea" id="RHEA:36683"/>
        <dbReference type="Rhea" id="RHEA-COMP:10131"/>
        <dbReference type="Rhea" id="RHEA-COMP:11032"/>
        <dbReference type="ChEBI" id="CHEBI:29950"/>
        <dbReference type="ChEBI" id="CHEBI:57287"/>
        <dbReference type="ChEBI" id="CHEBI:57379"/>
        <dbReference type="ChEBI" id="CHEBI:74151"/>
        <dbReference type="EC" id="2.3.1.225"/>
    </reaction>
</comment>
<evidence type="ECO:0000313" key="14">
    <source>
        <dbReference type="EMBL" id="KAG6390102.1"/>
    </source>
</evidence>
<evidence type="ECO:0000256" key="3">
    <source>
        <dbReference type="ARBA" id="ARBA00022679"/>
    </source>
</evidence>
<keyword evidence="6 11" id="KW-0472">Membrane</keyword>
<dbReference type="PANTHER" id="PTHR22883">
    <property type="entry name" value="ZINC FINGER DHHC DOMAIN CONTAINING PROTEIN"/>
    <property type="match status" value="1"/>
</dbReference>
<comment type="subcellular location">
    <subcellularLocation>
        <location evidence="1">Endomembrane system</location>
        <topology evidence="1">Multi-pass membrane protein</topology>
    </subcellularLocation>
</comment>
<evidence type="ECO:0000256" key="2">
    <source>
        <dbReference type="ARBA" id="ARBA00008574"/>
    </source>
</evidence>
<dbReference type="GO" id="GO:0019706">
    <property type="term" value="F:protein-cysteine S-palmitoyltransferase activity"/>
    <property type="evidence" value="ECO:0007669"/>
    <property type="project" value="UniProtKB-EC"/>
</dbReference>
<dbReference type="PANTHER" id="PTHR22883:SF43">
    <property type="entry name" value="PALMITOYLTRANSFERASE APP"/>
    <property type="match status" value="1"/>
</dbReference>
<proteinExistence type="inferred from homology"/>
<keyword evidence="15" id="KW-1185">Reference proteome</keyword>
<evidence type="ECO:0000256" key="9">
    <source>
        <dbReference type="ARBA" id="ARBA00023315"/>
    </source>
</evidence>
<comment type="caution">
    <text evidence="14">The sequence shown here is derived from an EMBL/GenBank/DDBJ whole genome shotgun (WGS) entry which is preliminary data.</text>
</comment>
<comment type="domain">
    <text evidence="11">The DHHC domain is required for palmitoyltransferase activity.</text>
</comment>
<evidence type="ECO:0000256" key="4">
    <source>
        <dbReference type="ARBA" id="ARBA00022692"/>
    </source>
</evidence>
<evidence type="ECO:0000256" key="6">
    <source>
        <dbReference type="ARBA" id="ARBA00023136"/>
    </source>
</evidence>
<dbReference type="Proteomes" id="UP000298416">
    <property type="component" value="Unassembled WGS sequence"/>
</dbReference>
<dbReference type="GO" id="GO:0006612">
    <property type="term" value="P:protein targeting to membrane"/>
    <property type="evidence" value="ECO:0007669"/>
    <property type="project" value="TreeGrafter"/>
</dbReference>